<organism evidence="3 4">
    <name type="scientific">Angomonas deanei</name>
    <dbReference type="NCBI Taxonomy" id="59799"/>
    <lineage>
        <taxon>Eukaryota</taxon>
        <taxon>Discoba</taxon>
        <taxon>Euglenozoa</taxon>
        <taxon>Kinetoplastea</taxon>
        <taxon>Metakinetoplastina</taxon>
        <taxon>Trypanosomatida</taxon>
        <taxon>Trypanosomatidae</taxon>
        <taxon>Strigomonadinae</taxon>
        <taxon>Angomonas</taxon>
    </lineage>
</organism>
<dbReference type="Proteomes" id="UP000515908">
    <property type="component" value="Chromosome 03"/>
</dbReference>
<feature type="domain" description="UmuC" evidence="2">
    <location>
        <begin position="1"/>
        <end position="181"/>
    </location>
</feature>
<accession>A0A7G2C2T1</accession>
<dbReference type="PANTHER" id="PTHR45990">
    <property type="entry name" value="DNA REPAIR PROTEIN REV1"/>
    <property type="match status" value="1"/>
</dbReference>
<reference evidence="3 4" key="1">
    <citation type="submission" date="2020-08" db="EMBL/GenBank/DDBJ databases">
        <authorList>
            <person name="Newling K."/>
            <person name="Davey J."/>
            <person name="Forrester S."/>
        </authorList>
    </citation>
    <scope>NUCLEOTIDE SEQUENCE [LARGE SCALE GENOMIC DNA]</scope>
    <source>
        <strain evidence="4">Crithidia deanei Carvalho (ATCC PRA-265)</strain>
    </source>
</reference>
<dbReference type="AlphaFoldDB" id="A0A7G2C2T1"/>
<dbReference type="Gene3D" id="3.40.1170.60">
    <property type="match status" value="1"/>
</dbReference>
<dbReference type="GO" id="GO:0005634">
    <property type="term" value="C:nucleus"/>
    <property type="evidence" value="ECO:0007669"/>
    <property type="project" value="TreeGrafter"/>
</dbReference>
<dbReference type="GO" id="GO:0003684">
    <property type="term" value="F:damaged DNA binding"/>
    <property type="evidence" value="ECO:0007669"/>
    <property type="project" value="InterPro"/>
</dbReference>
<evidence type="ECO:0000313" key="3">
    <source>
        <dbReference type="EMBL" id="CAD2214088.1"/>
    </source>
</evidence>
<dbReference type="GO" id="GO:0070987">
    <property type="term" value="P:error-free translesion synthesis"/>
    <property type="evidence" value="ECO:0007669"/>
    <property type="project" value="TreeGrafter"/>
</dbReference>
<dbReference type="SUPFAM" id="SSF56672">
    <property type="entry name" value="DNA/RNA polymerases"/>
    <property type="match status" value="1"/>
</dbReference>
<dbReference type="VEuPathDB" id="TriTrypDB:ADEAN_000153200"/>
<feature type="region of interest" description="Disordered" evidence="1">
    <location>
        <begin position="431"/>
        <end position="450"/>
    </location>
</feature>
<name>A0A7G2C2T1_9TRYP</name>
<dbReference type="OrthoDB" id="427711at2759"/>
<dbReference type="InterPro" id="IPR001126">
    <property type="entry name" value="UmuC"/>
</dbReference>
<evidence type="ECO:0000259" key="2">
    <source>
        <dbReference type="PROSITE" id="PS50173"/>
    </source>
</evidence>
<dbReference type="EMBL" id="LR877147">
    <property type="protein sequence ID" value="CAD2214088.1"/>
    <property type="molecule type" value="Genomic_DNA"/>
</dbReference>
<gene>
    <name evidence="3" type="ORF">ADEAN_000153200</name>
</gene>
<dbReference type="GO" id="GO:0017125">
    <property type="term" value="F:deoxycytidyl transferase activity"/>
    <property type="evidence" value="ECO:0007669"/>
    <property type="project" value="TreeGrafter"/>
</dbReference>
<evidence type="ECO:0000313" key="4">
    <source>
        <dbReference type="Proteomes" id="UP000515908"/>
    </source>
</evidence>
<dbReference type="InterPro" id="IPR043128">
    <property type="entry name" value="Rev_trsase/Diguanyl_cyclase"/>
</dbReference>
<dbReference type="GO" id="GO:0042276">
    <property type="term" value="P:error-prone translesion synthesis"/>
    <property type="evidence" value="ECO:0007669"/>
    <property type="project" value="TreeGrafter"/>
</dbReference>
<proteinExistence type="predicted"/>
<dbReference type="InterPro" id="IPR036775">
    <property type="entry name" value="DNA_pol_Y-fam_lit_finger_sf"/>
</dbReference>
<dbReference type="Gene3D" id="3.30.70.270">
    <property type="match status" value="1"/>
</dbReference>
<evidence type="ECO:0000256" key="1">
    <source>
        <dbReference type="SAM" id="MobiDB-lite"/>
    </source>
</evidence>
<dbReference type="GO" id="GO:0003887">
    <property type="term" value="F:DNA-directed DNA polymerase activity"/>
    <property type="evidence" value="ECO:0007669"/>
    <property type="project" value="TreeGrafter"/>
</dbReference>
<dbReference type="PANTHER" id="PTHR45990:SF1">
    <property type="entry name" value="DNA REPAIR PROTEIN REV1"/>
    <property type="match status" value="1"/>
</dbReference>
<dbReference type="InterPro" id="IPR043502">
    <property type="entry name" value="DNA/RNA_pol_sf"/>
</dbReference>
<sequence length="523" mass="57910">MDAFFCSVQLAKAENAHLREVPVAIAAGRYNSDISSCNYAARKKGVAAGQYVSYARQLCPELQLLGYDLKSVEEVAACLYDVVFSTFSSQVNFSLEVYSIDEVMLATDSKDFSEITDLCESVRRQLFEKTGCTASCGIGPNIMLARLCTKLAKPNGCKCLTWDEVGGFMQSLPFSSIHGAGESTVQKVVNLLKKEKVIAEDCSGDDITCGDVQSLSRESLCQGLGKTFGSKFYHLVRGKDERVVKKTGVLEDRLESGKGVPTSLSSSMNYAVRPQSIEDVWKILGDLLMDACRKLERLHLMCSSARVTVLERHPLHPKEPHKFMGRGKCVEFHIPIRFPRHYTSTEREEILQHIQSVLQPLLVLQRAVSDEKRAASFGLRKETDDPAVWTVPLASAGDIVISDVRGMTVQLAGLKVIDDLKRKRESRQTTLFSSFPAQNSKSKDKGTDQPSEVVSSLFQLHRLGWGPAFMEGWRKNASSLADSSPADKEFCHRCAIYALSKEGEGVDCVKEYSDLVHSTFSEL</sequence>
<dbReference type="GO" id="GO:0006281">
    <property type="term" value="P:DNA repair"/>
    <property type="evidence" value="ECO:0007669"/>
    <property type="project" value="InterPro"/>
</dbReference>
<dbReference type="Pfam" id="PF00817">
    <property type="entry name" value="IMS"/>
    <property type="match status" value="1"/>
</dbReference>
<feature type="compositionally biased region" description="Polar residues" evidence="1">
    <location>
        <begin position="431"/>
        <end position="440"/>
    </location>
</feature>
<protein>
    <submittedName>
        <fullName evidence="3">ImpB/mucB/samB family, putative</fullName>
    </submittedName>
</protein>
<dbReference type="PROSITE" id="PS50173">
    <property type="entry name" value="UMUC"/>
    <property type="match status" value="1"/>
</dbReference>
<dbReference type="Gene3D" id="3.30.1490.100">
    <property type="entry name" value="DNA polymerase, Y-family, little finger domain"/>
    <property type="match status" value="1"/>
</dbReference>
<keyword evidence="4" id="KW-1185">Reference proteome</keyword>
<dbReference type="Gene3D" id="1.10.150.20">
    <property type="entry name" value="5' to 3' exonuclease, C-terminal subdomain"/>
    <property type="match status" value="1"/>
</dbReference>